<evidence type="ECO:0000313" key="1">
    <source>
        <dbReference type="EMBL" id="MCQ4769415.1"/>
    </source>
</evidence>
<name>A0AAW5JQJ7_9FIRM</name>
<proteinExistence type="predicted"/>
<accession>A0AAW5JQJ7</accession>
<dbReference type="Proteomes" id="UP001204562">
    <property type="component" value="Unassembled WGS sequence"/>
</dbReference>
<dbReference type="AlphaFoldDB" id="A0AAW5JQJ7"/>
<sequence>MPVQLPGQPEPLGKVVGIGHIPELGRQQRVPPDLLPLFAGQRRAPPPLQLVEYPVEFLPLRRRPGQGVVLPEKDLPQLVGHLYHLTFILSVFKIKFNIFYSDTLNCPGGG</sequence>
<comment type="caution">
    <text evidence="1">The sequence shown here is derived from an EMBL/GenBank/DDBJ whole genome shotgun (WGS) entry which is preliminary data.</text>
</comment>
<reference evidence="1" key="1">
    <citation type="submission" date="2022-06" db="EMBL/GenBank/DDBJ databases">
        <title>Isolation of gut microbiota from human fecal samples.</title>
        <authorList>
            <person name="Pamer E.G."/>
            <person name="Barat B."/>
            <person name="Waligurski E."/>
            <person name="Medina S."/>
            <person name="Paddock L."/>
            <person name="Mostad J."/>
        </authorList>
    </citation>
    <scope>NUCLEOTIDE SEQUENCE</scope>
    <source>
        <strain evidence="1">DFI.9.91</strain>
    </source>
</reference>
<protein>
    <submittedName>
        <fullName evidence="1">Uncharacterized protein</fullName>
    </submittedName>
</protein>
<organism evidence="1 2">
    <name type="scientific">Intestinimonas massiliensis</name>
    <name type="common">ex Afouda et al. 2020</name>
    <dbReference type="NCBI Taxonomy" id="1673721"/>
    <lineage>
        <taxon>Bacteria</taxon>
        <taxon>Bacillati</taxon>
        <taxon>Bacillota</taxon>
        <taxon>Clostridia</taxon>
        <taxon>Eubacteriales</taxon>
        <taxon>Intestinimonas</taxon>
    </lineage>
</organism>
<evidence type="ECO:0000313" key="2">
    <source>
        <dbReference type="Proteomes" id="UP001204562"/>
    </source>
</evidence>
<dbReference type="EMBL" id="JANFYS010000003">
    <property type="protein sequence ID" value="MCQ4769415.1"/>
    <property type="molecule type" value="Genomic_DNA"/>
</dbReference>
<gene>
    <name evidence="1" type="ORF">NE579_02895</name>
</gene>